<name>A0A3N4MCQ7_9PEZI</name>
<reference evidence="1 2" key="1">
    <citation type="journal article" date="2018" name="Nat. Ecol. Evol.">
        <title>Pezizomycetes genomes reveal the molecular basis of ectomycorrhizal truffle lifestyle.</title>
        <authorList>
            <person name="Murat C."/>
            <person name="Payen T."/>
            <person name="Noel B."/>
            <person name="Kuo A."/>
            <person name="Morin E."/>
            <person name="Chen J."/>
            <person name="Kohler A."/>
            <person name="Krizsan K."/>
            <person name="Balestrini R."/>
            <person name="Da Silva C."/>
            <person name="Montanini B."/>
            <person name="Hainaut M."/>
            <person name="Levati E."/>
            <person name="Barry K.W."/>
            <person name="Belfiori B."/>
            <person name="Cichocki N."/>
            <person name="Clum A."/>
            <person name="Dockter R.B."/>
            <person name="Fauchery L."/>
            <person name="Guy J."/>
            <person name="Iotti M."/>
            <person name="Le Tacon F."/>
            <person name="Lindquist E.A."/>
            <person name="Lipzen A."/>
            <person name="Malagnac F."/>
            <person name="Mello A."/>
            <person name="Molinier V."/>
            <person name="Miyauchi S."/>
            <person name="Poulain J."/>
            <person name="Riccioni C."/>
            <person name="Rubini A."/>
            <person name="Sitrit Y."/>
            <person name="Splivallo R."/>
            <person name="Traeger S."/>
            <person name="Wang M."/>
            <person name="Zifcakova L."/>
            <person name="Wipf D."/>
            <person name="Zambonelli A."/>
            <person name="Paolocci F."/>
            <person name="Nowrousian M."/>
            <person name="Ottonello S."/>
            <person name="Baldrian P."/>
            <person name="Spatafora J.W."/>
            <person name="Henrissat B."/>
            <person name="Nagy L.G."/>
            <person name="Aury J.M."/>
            <person name="Wincker P."/>
            <person name="Grigoriev I.V."/>
            <person name="Bonfante P."/>
            <person name="Martin F.M."/>
        </authorList>
    </citation>
    <scope>NUCLEOTIDE SEQUENCE [LARGE SCALE GENOMIC DNA]</scope>
    <source>
        <strain evidence="1 2">ATCC MYA-4762</strain>
    </source>
</reference>
<dbReference type="Proteomes" id="UP000267821">
    <property type="component" value="Unassembled WGS sequence"/>
</dbReference>
<dbReference type="InParanoid" id="A0A3N4MCQ7"/>
<evidence type="ECO:0000313" key="1">
    <source>
        <dbReference type="EMBL" id="RPB29741.1"/>
    </source>
</evidence>
<sequence length="178" mass="20181">MCLYRASQPTLCLCQWVEVRYVRIRIYVESSPMYVMYSTKTWAHGAGARVSMPQDGYHRVSILLQPEIRKLIRCPPASDQRELASFCGALFSAVVVLSYSACWHSSPQICSHILKTTVTYWLLPTNKYTHSFVLTADRNKGLLLAPFAAGTVVRRLKDSSKGGGLRVRSWQDRHTLRA</sequence>
<gene>
    <name evidence="1" type="ORF">L211DRAFT_37727</name>
</gene>
<dbReference type="EMBL" id="ML121527">
    <property type="protein sequence ID" value="RPB29741.1"/>
    <property type="molecule type" value="Genomic_DNA"/>
</dbReference>
<proteinExistence type="predicted"/>
<dbReference type="AlphaFoldDB" id="A0A3N4MCQ7"/>
<keyword evidence="2" id="KW-1185">Reference proteome</keyword>
<dbReference type="OrthoDB" id="10595968at2759"/>
<organism evidence="1 2">
    <name type="scientific">Terfezia boudieri ATCC MYA-4762</name>
    <dbReference type="NCBI Taxonomy" id="1051890"/>
    <lineage>
        <taxon>Eukaryota</taxon>
        <taxon>Fungi</taxon>
        <taxon>Dikarya</taxon>
        <taxon>Ascomycota</taxon>
        <taxon>Pezizomycotina</taxon>
        <taxon>Pezizomycetes</taxon>
        <taxon>Pezizales</taxon>
        <taxon>Pezizaceae</taxon>
        <taxon>Terfezia</taxon>
    </lineage>
</organism>
<evidence type="ECO:0000313" key="2">
    <source>
        <dbReference type="Proteomes" id="UP000267821"/>
    </source>
</evidence>
<accession>A0A3N4MCQ7</accession>
<protein>
    <submittedName>
        <fullName evidence="1">Uncharacterized protein</fullName>
    </submittedName>
</protein>